<keyword evidence="8" id="KW-0418">Kinase</keyword>
<comment type="caution">
    <text evidence="19">The sequence shown here is derived from an EMBL/GenBank/DDBJ whole genome shotgun (WGS) entry which is preliminary data.</text>
</comment>
<dbReference type="Pfam" id="PF00069">
    <property type="entry name" value="Pkinase"/>
    <property type="match status" value="1"/>
</dbReference>
<sequence>MKCFSCCMSDETLTRWSLQKSIDEHHDTKVLASFANISFDPDNGRKRLIGKETTKGCKSNVTAKLFKYGEICDATNNFNPRNQIGEGGFGRVYRGLIENQNKVVAVKQLDRHGYQGNKEFLVEVLMLVLLKHPNLVELVGYCIDEDQRVLVYEYMTNGSLEDHLIGLSPEKKPLDWNTRIKIAVGAAKGLEYLHERANPQVIYRDFKTSNILLDQDFNPKLSDFGLAKVGPTGDNSHVFSRVIGTYGYCAPEYVLTGQLSTKSDVYSFGVVFLEMITGRRAVDNSRPPHERNLVTWAKPLMDHRRKFILLADPLLGGGYPIKGLHQALTVAAMCLQEEPSLRPLMSYVVAALECLITRDEPEEGKNIEHSHHEHRTSSNGGRLSI</sequence>
<organism evidence="19 20">
    <name type="scientific">Hibiscus trionum</name>
    <name type="common">Flower of an hour</name>
    <dbReference type="NCBI Taxonomy" id="183268"/>
    <lineage>
        <taxon>Eukaryota</taxon>
        <taxon>Viridiplantae</taxon>
        <taxon>Streptophyta</taxon>
        <taxon>Embryophyta</taxon>
        <taxon>Tracheophyta</taxon>
        <taxon>Spermatophyta</taxon>
        <taxon>Magnoliopsida</taxon>
        <taxon>eudicotyledons</taxon>
        <taxon>Gunneridae</taxon>
        <taxon>Pentapetalae</taxon>
        <taxon>rosids</taxon>
        <taxon>malvids</taxon>
        <taxon>Malvales</taxon>
        <taxon>Malvaceae</taxon>
        <taxon>Malvoideae</taxon>
        <taxon>Hibiscus</taxon>
    </lineage>
</organism>
<dbReference type="OrthoDB" id="4062651at2759"/>
<dbReference type="PROSITE" id="PS50011">
    <property type="entry name" value="PROTEIN_KINASE_DOM"/>
    <property type="match status" value="1"/>
</dbReference>
<evidence type="ECO:0000256" key="5">
    <source>
        <dbReference type="ARBA" id="ARBA00022527"/>
    </source>
</evidence>
<protein>
    <recommendedName>
        <fullName evidence="3">non-specific serine/threonine protein kinase</fullName>
        <ecNumber evidence="3">2.7.11.1</ecNumber>
    </recommendedName>
</protein>
<dbReference type="InterPro" id="IPR017441">
    <property type="entry name" value="Protein_kinase_ATP_BS"/>
</dbReference>
<dbReference type="GO" id="GO:0005886">
    <property type="term" value="C:plasma membrane"/>
    <property type="evidence" value="ECO:0007669"/>
    <property type="project" value="UniProtKB-SubCell"/>
</dbReference>
<evidence type="ECO:0000256" key="14">
    <source>
        <dbReference type="ARBA" id="ARBA00048679"/>
    </source>
</evidence>
<evidence type="ECO:0000256" key="9">
    <source>
        <dbReference type="ARBA" id="ARBA00022840"/>
    </source>
</evidence>
<evidence type="ECO:0000313" key="19">
    <source>
        <dbReference type="EMBL" id="GMI79424.1"/>
    </source>
</evidence>
<evidence type="ECO:0000256" key="13">
    <source>
        <dbReference type="ARBA" id="ARBA00047899"/>
    </source>
</evidence>
<keyword evidence="4" id="KW-1003">Cell membrane</keyword>
<dbReference type="PROSITE" id="PS00107">
    <property type="entry name" value="PROTEIN_KINASE_ATP"/>
    <property type="match status" value="1"/>
</dbReference>
<name>A0A9W7HKJ6_HIBTR</name>
<dbReference type="AlphaFoldDB" id="A0A9W7HKJ6"/>
<comment type="catalytic activity">
    <reaction evidence="13">
        <text>L-threonyl-[protein] + ATP = O-phospho-L-threonyl-[protein] + ADP + H(+)</text>
        <dbReference type="Rhea" id="RHEA:46608"/>
        <dbReference type="Rhea" id="RHEA-COMP:11060"/>
        <dbReference type="Rhea" id="RHEA-COMP:11605"/>
        <dbReference type="ChEBI" id="CHEBI:15378"/>
        <dbReference type="ChEBI" id="CHEBI:30013"/>
        <dbReference type="ChEBI" id="CHEBI:30616"/>
        <dbReference type="ChEBI" id="CHEBI:61977"/>
        <dbReference type="ChEBI" id="CHEBI:456216"/>
        <dbReference type="EC" id="2.7.11.1"/>
    </reaction>
</comment>
<feature type="domain" description="Protein kinase" evidence="18">
    <location>
        <begin position="78"/>
        <end position="355"/>
    </location>
</feature>
<dbReference type="GO" id="GO:0005524">
    <property type="term" value="F:ATP binding"/>
    <property type="evidence" value="ECO:0007669"/>
    <property type="project" value="UniProtKB-UniRule"/>
</dbReference>
<feature type="binding site" evidence="15">
    <location>
        <position position="107"/>
    </location>
    <ligand>
        <name>ATP</name>
        <dbReference type="ChEBI" id="CHEBI:30616"/>
    </ligand>
</feature>
<feature type="region of interest" description="Disordered" evidence="17">
    <location>
        <begin position="363"/>
        <end position="385"/>
    </location>
</feature>
<dbReference type="InterPro" id="IPR011009">
    <property type="entry name" value="Kinase-like_dom_sf"/>
</dbReference>
<evidence type="ECO:0000256" key="12">
    <source>
        <dbReference type="ARBA" id="ARBA00023288"/>
    </source>
</evidence>
<evidence type="ECO:0000256" key="4">
    <source>
        <dbReference type="ARBA" id="ARBA00022475"/>
    </source>
</evidence>
<evidence type="ECO:0000256" key="1">
    <source>
        <dbReference type="ARBA" id="ARBA00004193"/>
    </source>
</evidence>
<keyword evidence="9 15" id="KW-0067">ATP-binding</keyword>
<evidence type="ECO:0000256" key="6">
    <source>
        <dbReference type="ARBA" id="ARBA00022679"/>
    </source>
</evidence>
<keyword evidence="10" id="KW-0472">Membrane</keyword>
<evidence type="ECO:0000256" key="10">
    <source>
        <dbReference type="ARBA" id="ARBA00023136"/>
    </source>
</evidence>
<dbReference type="PANTHER" id="PTHR47985">
    <property type="entry name" value="OS07G0668900 PROTEIN"/>
    <property type="match status" value="1"/>
</dbReference>
<evidence type="ECO:0000256" key="3">
    <source>
        <dbReference type="ARBA" id="ARBA00012513"/>
    </source>
</evidence>
<dbReference type="PANTHER" id="PTHR47985:SF39">
    <property type="entry name" value="SERINE_THREONINE-PROTEIN KINASE PBL23-RELATED"/>
    <property type="match status" value="1"/>
</dbReference>
<proteinExistence type="inferred from homology"/>
<evidence type="ECO:0000256" key="2">
    <source>
        <dbReference type="ARBA" id="ARBA00008684"/>
    </source>
</evidence>
<dbReference type="InterPro" id="IPR008271">
    <property type="entry name" value="Ser/Thr_kinase_AS"/>
</dbReference>
<keyword evidence="6" id="KW-0808">Transferase</keyword>
<dbReference type="InterPro" id="IPR000719">
    <property type="entry name" value="Prot_kinase_dom"/>
</dbReference>
<gene>
    <name evidence="19" type="ORF">HRI_001611700</name>
</gene>
<dbReference type="EC" id="2.7.11.1" evidence="3"/>
<evidence type="ECO:0000256" key="11">
    <source>
        <dbReference type="ARBA" id="ARBA00023139"/>
    </source>
</evidence>
<dbReference type="SUPFAM" id="SSF56112">
    <property type="entry name" value="Protein kinase-like (PK-like)"/>
    <property type="match status" value="1"/>
</dbReference>
<evidence type="ECO:0000256" key="16">
    <source>
        <dbReference type="RuleBase" id="RU000304"/>
    </source>
</evidence>
<keyword evidence="7 15" id="KW-0547">Nucleotide-binding</keyword>
<dbReference type="Proteomes" id="UP001165190">
    <property type="component" value="Unassembled WGS sequence"/>
</dbReference>
<dbReference type="CDD" id="cd14066">
    <property type="entry name" value="STKc_IRAK"/>
    <property type="match status" value="1"/>
</dbReference>
<evidence type="ECO:0000256" key="15">
    <source>
        <dbReference type="PROSITE-ProRule" id="PRU10141"/>
    </source>
</evidence>
<dbReference type="GO" id="GO:0004674">
    <property type="term" value="F:protein serine/threonine kinase activity"/>
    <property type="evidence" value="ECO:0007669"/>
    <property type="project" value="UniProtKB-KW"/>
</dbReference>
<keyword evidence="5 16" id="KW-0723">Serine/threonine-protein kinase</keyword>
<dbReference type="PROSITE" id="PS00108">
    <property type="entry name" value="PROTEIN_KINASE_ST"/>
    <property type="match status" value="1"/>
</dbReference>
<keyword evidence="12" id="KW-0449">Lipoprotein</keyword>
<keyword evidence="11" id="KW-0564">Palmitate</keyword>
<keyword evidence="20" id="KW-1185">Reference proteome</keyword>
<dbReference type="Gene3D" id="3.30.200.20">
    <property type="entry name" value="Phosphorylase Kinase, domain 1"/>
    <property type="match status" value="1"/>
</dbReference>
<evidence type="ECO:0000256" key="7">
    <source>
        <dbReference type="ARBA" id="ARBA00022741"/>
    </source>
</evidence>
<reference evidence="19" key="1">
    <citation type="submission" date="2023-05" db="EMBL/GenBank/DDBJ databases">
        <title>Genome and transcriptome analyses reveal genes involved in the formation of fine ridges on petal epidermal cells in Hibiscus trionum.</title>
        <authorList>
            <person name="Koshimizu S."/>
            <person name="Masuda S."/>
            <person name="Ishii T."/>
            <person name="Shirasu K."/>
            <person name="Hoshino A."/>
            <person name="Arita M."/>
        </authorList>
    </citation>
    <scope>NUCLEOTIDE SEQUENCE</scope>
    <source>
        <strain evidence="19">Hamamatsu line</strain>
    </source>
</reference>
<comment type="subcellular location">
    <subcellularLocation>
        <location evidence="1">Cell membrane</location>
        <topology evidence="1">Lipid-anchor</topology>
    </subcellularLocation>
</comment>
<comment type="similarity">
    <text evidence="2">Belongs to the protein kinase superfamily. Ser/Thr protein kinase family.</text>
</comment>
<dbReference type="Gene3D" id="1.10.510.10">
    <property type="entry name" value="Transferase(Phosphotransferase) domain 1"/>
    <property type="match status" value="1"/>
</dbReference>
<accession>A0A9W7HKJ6</accession>
<evidence type="ECO:0000259" key="18">
    <source>
        <dbReference type="PROSITE" id="PS50011"/>
    </source>
</evidence>
<dbReference type="FunFam" id="1.10.510.10:FF:000032">
    <property type="entry name" value="Serine/threonine-protein kinase PBS1"/>
    <property type="match status" value="1"/>
</dbReference>
<dbReference type="EMBL" id="BSYR01000016">
    <property type="protein sequence ID" value="GMI79424.1"/>
    <property type="molecule type" value="Genomic_DNA"/>
</dbReference>
<evidence type="ECO:0000256" key="8">
    <source>
        <dbReference type="ARBA" id="ARBA00022777"/>
    </source>
</evidence>
<comment type="catalytic activity">
    <reaction evidence="14">
        <text>L-seryl-[protein] + ATP = O-phospho-L-seryl-[protein] + ADP + H(+)</text>
        <dbReference type="Rhea" id="RHEA:17989"/>
        <dbReference type="Rhea" id="RHEA-COMP:9863"/>
        <dbReference type="Rhea" id="RHEA-COMP:11604"/>
        <dbReference type="ChEBI" id="CHEBI:15378"/>
        <dbReference type="ChEBI" id="CHEBI:29999"/>
        <dbReference type="ChEBI" id="CHEBI:30616"/>
        <dbReference type="ChEBI" id="CHEBI:83421"/>
        <dbReference type="ChEBI" id="CHEBI:456216"/>
        <dbReference type="EC" id="2.7.11.1"/>
    </reaction>
</comment>
<evidence type="ECO:0000313" key="20">
    <source>
        <dbReference type="Proteomes" id="UP001165190"/>
    </source>
</evidence>
<dbReference type="FunFam" id="3.30.200.20:FF:000244">
    <property type="entry name" value="Serine/threonine-protein kinase CDL1-like"/>
    <property type="match status" value="1"/>
</dbReference>
<evidence type="ECO:0000256" key="17">
    <source>
        <dbReference type="SAM" id="MobiDB-lite"/>
    </source>
</evidence>